<dbReference type="Proteomes" id="UP000242414">
    <property type="component" value="Unassembled WGS sequence"/>
</dbReference>
<reference evidence="1" key="1">
    <citation type="journal article" date="2016" name="Proc. Natl. Acad. Sci. U.S.A.">
        <title>Lipid metabolic changes in an early divergent fungus govern the establishment of a mutualistic symbiosis with endobacteria.</title>
        <authorList>
            <person name="Lastovetsky O.A."/>
            <person name="Gaspar M.L."/>
            <person name="Mondo S.J."/>
            <person name="LaButti K.M."/>
            <person name="Sandor L."/>
            <person name="Grigoriev I.V."/>
            <person name="Henry S.A."/>
            <person name="Pawlowska T.E."/>
        </authorList>
    </citation>
    <scope>NUCLEOTIDE SEQUENCE [LARGE SCALE GENOMIC DNA]</scope>
    <source>
        <strain evidence="1">ATCC 52814</strain>
    </source>
</reference>
<dbReference type="EMBL" id="KV921895">
    <property type="protein sequence ID" value="ORE08009.1"/>
    <property type="molecule type" value="Genomic_DNA"/>
</dbReference>
<organism evidence="1">
    <name type="scientific">Rhizopus microsporus var. microsporus</name>
    <dbReference type="NCBI Taxonomy" id="86635"/>
    <lineage>
        <taxon>Eukaryota</taxon>
        <taxon>Fungi</taxon>
        <taxon>Fungi incertae sedis</taxon>
        <taxon>Mucoromycota</taxon>
        <taxon>Mucoromycotina</taxon>
        <taxon>Mucoromycetes</taxon>
        <taxon>Mucorales</taxon>
        <taxon>Mucorineae</taxon>
        <taxon>Rhizopodaceae</taxon>
        <taxon>Rhizopus</taxon>
    </lineage>
</organism>
<proteinExistence type="predicted"/>
<name>A0A1X0R7L1_RHIZD</name>
<sequence length="203" mass="23543">MFKEQASEKEHDNIKSEASVNPIVLTENARRLIEQIHRAYFTPRAIKQELINFSYLNDIDPIIYHDTQFLGRTVTYFLDLMVSLSNPLSTTILERTAVIHTTIYITNQLFLSNNDIVELAWLERKCTATEKSKWDDALFKIGHIDVSTALAKFFGGSNDKTSTIKESRDIEKLYKKMLKVFNDTDPVPKVMYYIRFYGIVYVA</sequence>
<dbReference type="OrthoDB" id="2288930at2759"/>
<evidence type="ECO:0000313" key="1">
    <source>
        <dbReference type="EMBL" id="ORE08009.1"/>
    </source>
</evidence>
<protein>
    <submittedName>
        <fullName evidence="1">Uncharacterized protein</fullName>
    </submittedName>
</protein>
<accession>A0A1X0R7L1</accession>
<dbReference type="AlphaFoldDB" id="A0A1X0R7L1"/>
<dbReference type="VEuPathDB" id="FungiDB:BCV72DRAFT_325070"/>
<gene>
    <name evidence="1" type="ORF">BCV72DRAFT_325070</name>
</gene>